<organism evidence="1 2">
    <name type="scientific">Glutamicibacter halophytocola</name>
    <dbReference type="NCBI Taxonomy" id="1933880"/>
    <lineage>
        <taxon>Bacteria</taxon>
        <taxon>Bacillati</taxon>
        <taxon>Actinomycetota</taxon>
        <taxon>Actinomycetes</taxon>
        <taxon>Micrococcales</taxon>
        <taxon>Micrococcaceae</taxon>
        <taxon>Glutamicibacter</taxon>
    </lineage>
</organism>
<name>A0AA95BRB7_9MICC</name>
<dbReference type="Proteomes" id="UP001060018">
    <property type="component" value="Chromosome"/>
</dbReference>
<accession>A0AA95BRB7</accession>
<gene>
    <name evidence="1" type="ORF">NUH22_06070</name>
</gene>
<sequence>MPESKKRKFERKIAKRYEFVKFESEIFDTEFEFPKLDMAPLRVVEALNTGEVQKVSKWLEDAGADPDAIEAYRDLDREELMDFIKAWESGQLASVPK</sequence>
<dbReference type="RefSeq" id="WP_257746161.1">
    <property type="nucleotide sequence ID" value="NZ_CP102487.1"/>
</dbReference>
<proteinExistence type="predicted"/>
<evidence type="ECO:0000313" key="2">
    <source>
        <dbReference type="Proteomes" id="UP001060018"/>
    </source>
</evidence>
<reference evidence="1" key="1">
    <citation type="journal article" date="2022" name="Pest Manag. Sci.">
        <title>Glutamicibacter halophytocola-mediated host fitness of potato tuber moth on Solanaceae crops.</title>
        <authorList>
            <person name="Wang W."/>
            <person name="Xiao G."/>
            <person name="Du G."/>
            <person name="Chang L."/>
            <person name="Yang Y."/>
            <person name="Ye J."/>
            <person name="Chen B."/>
        </authorList>
    </citation>
    <scope>NUCLEOTIDE SEQUENCE</scope>
    <source>
        <strain evidence="1">S2</strain>
    </source>
</reference>
<dbReference type="EMBL" id="CP102487">
    <property type="protein sequence ID" value="UUX60176.1"/>
    <property type="molecule type" value="Genomic_DNA"/>
</dbReference>
<dbReference type="AlphaFoldDB" id="A0AA95BRB7"/>
<protein>
    <submittedName>
        <fullName evidence="1">Uncharacterized protein</fullName>
    </submittedName>
</protein>
<evidence type="ECO:0000313" key="1">
    <source>
        <dbReference type="EMBL" id="UUX60176.1"/>
    </source>
</evidence>